<keyword evidence="3" id="KW-1185">Reference proteome</keyword>
<evidence type="ECO:0000313" key="3">
    <source>
        <dbReference type="Proteomes" id="UP001165289"/>
    </source>
</evidence>
<reference evidence="2 3" key="1">
    <citation type="journal article" date="2023" name="BMC Biol.">
        <title>The compact genome of the sponge Oopsacas minuta (Hexactinellida) is lacking key metazoan core genes.</title>
        <authorList>
            <person name="Santini S."/>
            <person name="Schenkelaars Q."/>
            <person name="Jourda C."/>
            <person name="Duchesne M."/>
            <person name="Belahbib H."/>
            <person name="Rocher C."/>
            <person name="Selva M."/>
            <person name="Riesgo A."/>
            <person name="Vervoort M."/>
            <person name="Leys S.P."/>
            <person name="Kodjabachian L."/>
            <person name="Le Bivic A."/>
            <person name="Borchiellini C."/>
            <person name="Claverie J.M."/>
            <person name="Renard E."/>
        </authorList>
    </citation>
    <scope>NUCLEOTIDE SEQUENCE [LARGE SCALE GENOMIC DNA]</scope>
    <source>
        <strain evidence="2">SPO-2</strain>
    </source>
</reference>
<evidence type="ECO:0008006" key="4">
    <source>
        <dbReference type="Google" id="ProtNLM"/>
    </source>
</evidence>
<evidence type="ECO:0000313" key="2">
    <source>
        <dbReference type="EMBL" id="KAI6654746.1"/>
    </source>
</evidence>
<organism evidence="2 3">
    <name type="scientific">Oopsacas minuta</name>
    <dbReference type="NCBI Taxonomy" id="111878"/>
    <lineage>
        <taxon>Eukaryota</taxon>
        <taxon>Metazoa</taxon>
        <taxon>Porifera</taxon>
        <taxon>Hexactinellida</taxon>
        <taxon>Hexasterophora</taxon>
        <taxon>Lyssacinosida</taxon>
        <taxon>Leucopsacidae</taxon>
        <taxon>Oopsacas</taxon>
    </lineage>
</organism>
<keyword evidence="1" id="KW-0175">Coiled coil</keyword>
<gene>
    <name evidence="2" type="ORF">LOD99_2625</name>
</gene>
<comment type="caution">
    <text evidence="2">The sequence shown here is derived from an EMBL/GenBank/DDBJ whole genome shotgun (WGS) entry which is preliminary data.</text>
</comment>
<accession>A0AAV7K3B8</accession>
<proteinExistence type="predicted"/>
<feature type="coiled-coil region" evidence="1">
    <location>
        <begin position="93"/>
        <end position="127"/>
    </location>
</feature>
<dbReference type="Proteomes" id="UP001165289">
    <property type="component" value="Unassembled WGS sequence"/>
</dbReference>
<name>A0AAV7K3B8_9METZ</name>
<sequence>MTSDENINIDISSDSLDLRFTLSLSDQTIREQGRSLLLVNNTAGDDNWLDHLDRKKLVSFSITCFKRILDSLEISNEDIRYIMKIRNIENKRVSTKYNRRKVAQQEIQKLRNDKKFFVEQKENLEKEIDFYTACLIQENNCIENLPEQIHHWKLNFPY</sequence>
<evidence type="ECO:0000256" key="1">
    <source>
        <dbReference type="SAM" id="Coils"/>
    </source>
</evidence>
<protein>
    <recommendedName>
        <fullName evidence="4">BZIP domain-containing protein</fullName>
    </recommendedName>
</protein>
<dbReference type="EMBL" id="JAKMXF010000221">
    <property type="protein sequence ID" value="KAI6654746.1"/>
    <property type="molecule type" value="Genomic_DNA"/>
</dbReference>
<dbReference type="AlphaFoldDB" id="A0AAV7K3B8"/>